<dbReference type="InterPro" id="IPR051907">
    <property type="entry name" value="DoxX-like_oxidoreductase"/>
</dbReference>
<feature type="transmembrane region" description="Helical" evidence="1">
    <location>
        <begin position="113"/>
        <end position="134"/>
    </location>
</feature>
<reference evidence="3 4" key="1">
    <citation type="submission" date="2018-06" db="EMBL/GenBank/DDBJ databases">
        <authorList>
            <person name="Liu Z.-W."/>
        </authorList>
    </citation>
    <scope>NUCLEOTIDE SEQUENCE [LARGE SCALE GENOMIC DNA]</scope>
    <source>
        <strain evidence="3 4">2b14</strain>
    </source>
</reference>
<sequence length="149" mass="16783">MSLLSYFRPSEHLNSSQNPIWMDGLRILLGLFIFVKGLLFIEYASDLFAVFGGQFSWNYPRAHSFTSVIHIIGGLMITVGLLTRLSLICQIPIFLMSPLIQNKEQVAQGSAEFWVAALLVALLLFFMVVGPGRYSLDNKVLRPKADFQQ</sequence>
<accession>A0A364RGE6</accession>
<dbReference type="PANTHER" id="PTHR33452:SF1">
    <property type="entry name" value="INNER MEMBRANE PROTEIN YPHA-RELATED"/>
    <property type="match status" value="1"/>
</dbReference>
<organism evidence="3 4">
    <name type="scientific">Pontibacter arcticus</name>
    <dbReference type="NCBI Taxonomy" id="2080288"/>
    <lineage>
        <taxon>Bacteria</taxon>
        <taxon>Pseudomonadati</taxon>
        <taxon>Bacteroidota</taxon>
        <taxon>Cytophagia</taxon>
        <taxon>Cytophagales</taxon>
        <taxon>Hymenobacteraceae</taxon>
        <taxon>Pontibacter</taxon>
    </lineage>
</organism>
<dbReference type="Pfam" id="PF04173">
    <property type="entry name" value="DoxD"/>
    <property type="match status" value="1"/>
</dbReference>
<feature type="transmembrane region" description="Helical" evidence="1">
    <location>
        <begin position="65"/>
        <end position="93"/>
    </location>
</feature>
<dbReference type="EMBL" id="QMDV01000002">
    <property type="protein sequence ID" value="RAU83371.1"/>
    <property type="molecule type" value="Genomic_DNA"/>
</dbReference>
<evidence type="ECO:0000259" key="2">
    <source>
        <dbReference type="Pfam" id="PF04173"/>
    </source>
</evidence>
<evidence type="ECO:0000313" key="3">
    <source>
        <dbReference type="EMBL" id="RAU83371.1"/>
    </source>
</evidence>
<keyword evidence="1" id="KW-1133">Transmembrane helix</keyword>
<gene>
    <name evidence="3" type="ORF">DP923_09210</name>
</gene>
<dbReference type="OrthoDB" id="680764at2"/>
<dbReference type="GO" id="GO:0005886">
    <property type="term" value="C:plasma membrane"/>
    <property type="evidence" value="ECO:0007669"/>
    <property type="project" value="TreeGrafter"/>
</dbReference>
<evidence type="ECO:0000256" key="1">
    <source>
        <dbReference type="SAM" id="Phobius"/>
    </source>
</evidence>
<proteinExistence type="predicted"/>
<evidence type="ECO:0000313" key="4">
    <source>
        <dbReference type="Proteomes" id="UP000251692"/>
    </source>
</evidence>
<dbReference type="Proteomes" id="UP000251692">
    <property type="component" value="Unassembled WGS sequence"/>
</dbReference>
<name>A0A364RGE6_9BACT</name>
<feature type="transmembrane region" description="Helical" evidence="1">
    <location>
        <begin position="20"/>
        <end position="44"/>
    </location>
</feature>
<dbReference type="PANTHER" id="PTHR33452">
    <property type="entry name" value="OXIDOREDUCTASE CATD-RELATED"/>
    <property type="match status" value="1"/>
</dbReference>
<keyword evidence="4" id="KW-1185">Reference proteome</keyword>
<reference evidence="3 4" key="2">
    <citation type="submission" date="2018-07" db="EMBL/GenBank/DDBJ databases">
        <title>Pontibacter sp. 2b14 genomic sequence and assembly.</title>
        <authorList>
            <person name="Du Z.-J."/>
        </authorList>
    </citation>
    <scope>NUCLEOTIDE SEQUENCE [LARGE SCALE GENOMIC DNA]</scope>
    <source>
        <strain evidence="3 4">2b14</strain>
    </source>
</reference>
<keyword evidence="1" id="KW-0812">Transmembrane</keyword>
<dbReference type="InterPro" id="IPR007301">
    <property type="entry name" value="DoxD"/>
</dbReference>
<keyword evidence="1" id="KW-0472">Membrane</keyword>
<comment type="caution">
    <text evidence="3">The sequence shown here is derived from an EMBL/GenBank/DDBJ whole genome shotgun (WGS) entry which is preliminary data.</text>
</comment>
<protein>
    <submittedName>
        <fullName evidence="3">DoxX family protein</fullName>
    </submittedName>
</protein>
<dbReference type="RefSeq" id="WP_112305520.1">
    <property type="nucleotide sequence ID" value="NZ_QMDV01000002.1"/>
</dbReference>
<feature type="domain" description="TQO small subunit DoxD" evidence="2">
    <location>
        <begin position="67"/>
        <end position="143"/>
    </location>
</feature>
<dbReference type="AlphaFoldDB" id="A0A364RGE6"/>